<evidence type="ECO:0000313" key="1">
    <source>
        <dbReference type="EMBL" id="EZH79576.1"/>
    </source>
</evidence>
<gene>
    <name evidence="1" type="ORF">AU05_17260</name>
</gene>
<protein>
    <submittedName>
        <fullName evidence="1">Uncharacterized protein</fullName>
    </submittedName>
</protein>
<proteinExistence type="predicted"/>
<name>A0ABN0SAZ5_9GAMM</name>
<reference evidence="2" key="1">
    <citation type="journal article" date="2014" name="Genome Announc.">
        <title>Draft Genome Sequence of the algae degrading bacterium Pseudomonas mendocina AD6.</title>
        <authorList>
            <person name="Barney B.M."/>
            <person name="Lenneman E.M."/>
        </authorList>
    </citation>
    <scope>NUCLEOTIDE SEQUENCE [LARGE SCALE GENOMIC DNA]</scope>
    <source>
        <strain evidence="2">AD6</strain>
    </source>
</reference>
<evidence type="ECO:0000313" key="2">
    <source>
        <dbReference type="Proteomes" id="UP000023842"/>
    </source>
</evidence>
<dbReference type="Proteomes" id="UP000023842">
    <property type="component" value="Unassembled WGS sequence"/>
</dbReference>
<sequence>MSDLNSLAIDVADVRAVARVELQTIRTQLQAIGAACSDPALMLLITAAQHQVAEANDVIAGQVAFLAQGLEQFAVTALGQKISVKEVRP</sequence>
<organism evidence="1 2">
    <name type="scientific">Ectopseudomonas composti</name>
    <dbReference type="NCBI Taxonomy" id="658457"/>
    <lineage>
        <taxon>Bacteria</taxon>
        <taxon>Pseudomonadati</taxon>
        <taxon>Pseudomonadota</taxon>
        <taxon>Gammaproteobacteria</taxon>
        <taxon>Pseudomonadales</taxon>
        <taxon>Pseudomonadaceae</taxon>
        <taxon>Ectopseudomonas</taxon>
    </lineage>
</organism>
<dbReference type="RefSeq" id="WP_037002554.1">
    <property type="nucleotide sequence ID" value="NZ_JFJN01000051.1"/>
</dbReference>
<comment type="caution">
    <text evidence="1">The sequence shown here is derived from an EMBL/GenBank/DDBJ whole genome shotgun (WGS) entry which is preliminary data.</text>
</comment>
<keyword evidence="2" id="KW-1185">Reference proteome</keyword>
<accession>A0ABN0SAZ5</accession>
<dbReference type="EMBL" id="JFJN01000051">
    <property type="protein sequence ID" value="EZH79576.1"/>
    <property type="molecule type" value="Genomic_DNA"/>
</dbReference>